<dbReference type="CDD" id="cd00082">
    <property type="entry name" value="HisKA"/>
    <property type="match status" value="1"/>
</dbReference>
<comment type="subcellular location">
    <subcellularLocation>
        <location evidence="3">Cell membrane</location>
    </subcellularLocation>
    <subcellularLocation>
        <location evidence="2">Membrane</location>
        <topology evidence="2">Multi-pass membrane protein</topology>
    </subcellularLocation>
</comment>
<dbReference type="PANTHER" id="PTHR42878">
    <property type="entry name" value="TWO-COMPONENT HISTIDINE KINASE"/>
    <property type="match status" value="1"/>
</dbReference>
<accession>A0A9X2IEY8</accession>
<dbReference type="AlphaFoldDB" id="A0A9X2IEY8"/>
<dbReference type="CDD" id="cd00075">
    <property type="entry name" value="HATPase"/>
    <property type="match status" value="1"/>
</dbReference>
<dbReference type="RefSeq" id="WP_250826009.1">
    <property type="nucleotide sequence ID" value="NZ_JAMOIL010000001.1"/>
</dbReference>
<dbReference type="InterPro" id="IPR004358">
    <property type="entry name" value="Sig_transdc_His_kin-like_C"/>
</dbReference>
<feature type="transmembrane region" description="Helical" evidence="16">
    <location>
        <begin position="196"/>
        <end position="217"/>
    </location>
</feature>
<dbReference type="SUPFAM" id="SSF55785">
    <property type="entry name" value="PYP-like sensor domain (PAS domain)"/>
    <property type="match status" value="1"/>
</dbReference>
<feature type="transmembrane region" description="Helical" evidence="16">
    <location>
        <begin position="274"/>
        <end position="303"/>
    </location>
</feature>
<dbReference type="GO" id="GO:0005524">
    <property type="term" value="F:ATP binding"/>
    <property type="evidence" value="ECO:0007669"/>
    <property type="project" value="UniProtKB-KW"/>
</dbReference>
<dbReference type="CDD" id="cd00130">
    <property type="entry name" value="PAS"/>
    <property type="match status" value="1"/>
</dbReference>
<keyword evidence="10" id="KW-0067">ATP-binding</keyword>
<keyword evidence="6" id="KW-0808">Transferase</keyword>
<dbReference type="GO" id="GO:0000156">
    <property type="term" value="F:phosphorelay response regulator activity"/>
    <property type="evidence" value="ECO:0007669"/>
    <property type="project" value="TreeGrafter"/>
</dbReference>
<feature type="transmembrane region" description="Helical" evidence="16">
    <location>
        <begin position="7"/>
        <end position="28"/>
    </location>
</feature>
<keyword evidence="9 19" id="KW-0418">Kinase</keyword>
<feature type="transmembrane region" description="Helical" evidence="16">
    <location>
        <begin position="250"/>
        <end position="268"/>
    </location>
</feature>
<dbReference type="InterPro" id="IPR036097">
    <property type="entry name" value="HisK_dim/P_sf"/>
</dbReference>
<sequence length="741" mass="78680">MVARASWWVHLALWLGYAGSLALGRLLLGPDNVSLVWPAQGVGAVILLVSATSTRRVLAVGVGLAALHLLANLLTSAPLGLTLFGTLSGIVEAGVAAFLVHSLLVVPRRQRLATGEVRPPASALPHAGSVAATGPARIGADSTPADVLEPTRARLVTAMGVFLAVVLIACAAGVLVGTAGLTATGFPVTSSTVGAWFARHILGMVLTLGVALLLGHLDEDGAVRLRPAWRRPTTTVHAHRDGLGAPAVETAWIVVWFLVALGCLFWPFPQTASIALLAFAWIGARARASLLVVLVWVYVVVVLAAARAGGTTFAQITDTTSESFAVQLFLSCVIAAATLAHAYTRDYRRFTDTLAASRGLHLRRAQLLSAITDNMRDALVVLDEEGRLVEANEAGRRLIAATRRSAPDEPLDLGLAHPDGTPLAEEDRPTRRALREGTVPGVDLRIPTVDGDHMIFQVSARRLPATGEGDRTLVLAIGSDVTDERERTNRLAEFAQIAAHDIRSPLTAASGWLEMAGVHLGGVDAGPVHDPPPTPGPDATEDERALYAVRLATRAVERMDDVLADLLAQATAEGAALHTEEVDLLGRQGLIPEVVAETAPHARIVVDSSHTRVLADPQMLRQLFRNLVGNSAKYMPTGVLPQIAVQAYLEDDRLQVRLTDNGIGIPEEWQERVFSRFTRAHAHLPTYEGTGLGLAIVRSVVERHGGRISCSTPPTPIDPHGGPGTTFAFDLPAWPDDLPGR</sequence>
<evidence type="ECO:0000256" key="7">
    <source>
        <dbReference type="ARBA" id="ARBA00022692"/>
    </source>
</evidence>
<evidence type="ECO:0000313" key="19">
    <source>
        <dbReference type="EMBL" id="MCM0619120.1"/>
    </source>
</evidence>
<dbReference type="SUPFAM" id="SSF47384">
    <property type="entry name" value="Homodimeric domain of signal transducing histidine kinase"/>
    <property type="match status" value="1"/>
</dbReference>
<dbReference type="InterPro" id="IPR005467">
    <property type="entry name" value="His_kinase_dom"/>
</dbReference>
<evidence type="ECO:0000256" key="4">
    <source>
        <dbReference type="ARBA" id="ARBA00012438"/>
    </source>
</evidence>
<dbReference type="InterPro" id="IPR000014">
    <property type="entry name" value="PAS"/>
</dbReference>
<evidence type="ECO:0000256" key="15">
    <source>
        <dbReference type="SAM" id="MobiDB-lite"/>
    </source>
</evidence>
<dbReference type="Proteomes" id="UP001139485">
    <property type="component" value="Unassembled WGS sequence"/>
</dbReference>
<protein>
    <recommendedName>
        <fullName evidence="14">Sensor-like histidine kinase SenX3</fullName>
        <ecNumber evidence="4">2.7.13.3</ecNumber>
    </recommendedName>
</protein>
<dbReference type="InterPro" id="IPR003661">
    <property type="entry name" value="HisK_dim/P_dom"/>
</dbReference>
<feature type="transmembrane region" description="Helical" evidence="16">
    <location>
        <begin position="81"/>
        <end position="106"/>
    </location>
</feature>
<feature type="transmembrane region" description="Helical" evidence="16">
    <location>
        <begin position="57"/>
        <end position="75"/>
    </location>
</feature>
<keyword evidence="7 16" id="KW-0812">Transmembrane</keyword>
<feature type="region of interest" description="Disordered" evidence="15">
    <location>
        <begin position="409"/>
        <end position="432"/>
    </location>
</feature>
<dbReference type="PRINTS" id="PR00344">
    <property type="entry name" value="BCTRLSENSOR"/>
</dbReference>
<evidence type="ECO:0000256" key="1">
    <source>
        <dbReference type="ARBA" id="ARBA00000085"/>
    </source>
</evidence>
<dbReference type="InterPro" id="IPR003594">
    <property type="entry name" value="HATPase_dom"/>
</dbReference>
<proteinExistence type="predicted"/>
<evidence type="ECO:0000256" key="12">
    <source>
        <dbReference type="ARBA" id="ARBA00023012"/>
    </source>
</evidence>
<keyword evidence="11 16" id="KW-1133">Transmembrane helix</keyword>
<feature type="transmembrane region" description="Helical" evidence="16">
    <location>
        <begin position="155"/>
        <end position="176"/>
    </location>
</feature>
<keyword evidence="5" id="KW-0597">Phosphoprotein</keyword>
<dbReference type="InterPro" id="IPR035965">
    <property type="entry name" value="PAS-like_dom_sf"/>
</dbReference>
<evidence type="ECO:0000256" key="11">
    <source>
        <dbReference type="ARBA" id="ARBA00022989"/>
    </source>
</evidence>
<dbReference type="EMBL" id="JAMOIL010000001">
    <property type="protein sequence ID" value="MCM0619120.1"/>
    <property type="molecule type" value="Genomic_DNA"/>
</dbReference>
<dbReference type="InterPro" id="IPR050351">
    <property type="entry name" value="BphY/WalK/GraS-like"/>
</dbReference>
<dbReference type="InterPro" id="IPR013656">
    <property type="entry name" value="PAS_4"/>
</dbReference>
<organism evidence="19 20">
    <name type="scientific">Nocardioides bruguierae</name>
    <dbReference type="NCBI Taxonomy" id="2945102"/>
    <lineage>
        <taxon>Bacteria</taxon>
        <taxon>Bacillati</taxon>
        <taxon>Actinomycetota</taxon>
        <taxon>Actinomycetes</taxon>
        <taxon>Propionibacteriales</taxon>
        <taxon>Nocardioidaceae</taxon>
        <taxon>Nocardioides</taxon>
    </lineage>
</organism>
<dbReference type="PROSITE" id="PS50109">
    <property type="entry name" value="HIS_KIN"/>
    <property type="match status" value="1"/>
</dbReference>
<feature type="domain" description="PAS" evidence="18">
    <location>
        <begin position="364"/>
        <end position="437"/>
    </location>
</feature>
<dbReference type="SMART" id="SM00387">
    <property type="entry name" value="HATPase_c"/>
    <property type="match status" value="1"/>
</dbReference>
<evidence type="ECO:0000259" key="17">
    <source>
        <dbReference type="PROSITE" id="PS50109"/>
    </source>
</evidence>
<evidence type="ECO:0000313" key="20">
    <source>
        <dbReference type="Proteomes" id="UP001139485"/>
    </source>
</evidence>
<evidence type="ECO:0000256" key="10">
    <source>
        <dbReference type="ARBA" id="ARBA00022840"/>
    </source>
</evidence>
<feature type="transmembrane region" description="Helical" evidence="16">
    <location>
        <begin position="324"/>
        <end position="343"/>
    </location>
</feature>
<evidence type="ECO:0000256" key="14">
    <source>
        <dbReference type="ARBA" id="ARBA00039401"/>
    </source>
</evidence>
<dbReference type="GO" id="GO:0007234">
    <property type="term" value="P:osmosensory signaling via phosphorelay pathway"/>
    <property type="evidence" value="ECO:0007669"/>
    <property type="project" value="TreeGrafter"/>
</dbReference>
<dbReference type="EC" id="2.7.13.3" evidence="4"/>
<keyword evidence="20" id="KW-1185">Reference proteome</keyword>
<name>A0A9X2IEY8_9ACTN</name>
<dbReference type="GO" id="GO:0005886">
    <property type="term" value="C:plasma membrane"/>
    <property type="evidence" value="ECO:0007669"/>
    <property type="project" value="UniProtKB-SubCell"/>
</dbReference>
<dbReference type="SMART" id="SM00091">
    <property type="entry name" value="PAS"/>
    <property type="match status" value="1"/>
</dbReference>
<evidence type="ECO:0000256" key="9">
    <source>
        <dbReference type="ARBA" id="ARBA00022777"/>
    </source>
</evidence>
<evidence type="ECO:0000256" key="5">
    <source>
        <dbReference type="ARBA" id="ARBA00022553"/>
    </source>
</evidence>
<feature type="domain" description="Histidine kinase" evidence="17">
    <location>
        <begin position="497"/>
        <end position="735"/>
    </location>
</feature>
<dbReference type="PROSITE" id="PS50112">
    <property type="entry name" value="PAS"/>
    <property type="match status" value="1"/>
</dbReference>
<reference evidence="19" key="1">
    <citation type="submission" date="2022-05" db="EMBL/GenBank/DDBJ databases">
        <authorList>
            <person name="Tuo L."/>
        </authorList>
    </citation>
    <scope>NUCLEOTIDE SEQUENCE</scope>
    <source>
        <strain evidence="19">BSK12Z-4</strain>
    </source>
</reference>
<evidence type="ECO:0000256" key="16">
    <source>
        <dbReference type="SAM" id="Phobius"/>
    </source>
</evidence>
<dbReference type="SUPFAM" id="SSF55874">
    <property type="entry name" value="ATPase domain of HSP90 chaperone/DNA topoisomerase II/histidine kinase"/>
    <property type="match status" value="1"/>
</dbReference>
<evidence type="ECO:0000256" key="13">
    <source>
        <dbReference type="ARBA" id="ARBA00023136"/>
    </source>
</evidence>
<dbReference type="Gene3D" id="1.10.287.130">
    <property type="match status" value="1"/>
</dbReference>
<evidence type="ECO:0000256" key="6">
    <source>
        <dbReference type="ARBA" id="ARBA00022679"/>
    </source>
</evidence>
<evidence type="ECO:0000256" key="2">
    <source>
        <dbReference type="ARBA" id="ARBA00004141"/>
    </source>
</evidence>
<dbReference type="Gene3D" id="3.30.450.20">
    <property type="entry name" value="PAS domain"/>
    <property type="match status" value="1"/>
</dbReference>
<comment type="catalytic activity">
    <reaction evidence="1">
        <text>ATP + protein L-histidine = ADP + protein N-phospho-L-histidine.</text>
        <dbReference type="EC" id="2.7.13.3"/>
    </reaction>
</comment>
<comment type="caution">
    <text evidence="19">The sequence shown here is derived from an EMBL/GenBank/DDBJ whole genome shotgun (WGS) entry which is preliminary data.</text>
</comment>
<evidence type="ECO:0000256" key="3">
    <source>
        <dbReference type="ARBA" id="ARBA00004236"/>
    </source>
</evidence>
<keyword evidence="13 16" id="KW-0472">Membrane</keyword>
<gene>
    <name evidence="19" type="ORF">M8330_02275</name>
</gene>
<dbReference type="GO" id="GO:0000155">
    <property type="term" value="F:phosphorelay sensor kinase activity"/>
    <property type="evidence" value="ECO:0007669"/>
    <property type="project" value="InterPro"/>
</dbReference>
<dbReference type="GO" id="GO:0030295">
    <property type="term" value="F:protein kinase activator activity"/>
    <property type="evidence" value="ECO:0007669"/>
    <property type="project" value="TreeGrafter"/>
</dbReference>
<dbReference type="SMART" id="SM00388">
    <property type="entry name" value="HisKA"/>
    <property type="match status" value="1"/>
</dbReference>
<dbReference type="NCBIfam" id="TIGR00229">
    <property type="entry name" value="sensory_box"/>
    <property type="match status" value="1"/>
</dbReference>
<dbReference type="Pfam" id="PF02518">
    <property type="entry name" value="HATPase_c"/>
    <property type="match status" value="1"/>
</dbReference>
<dbReference type="InterPro" id="IPR036890">
    <property type="entry name" value="HATPase_C_sf"/>
</dbReference>
<dbReference type="Pfam" id="PF08448">
    <property type="entry name" value="PAS_4"/>
    <property type="match status" value="1"/>
</dbReference>
<evidence type="ECO:0000259" key="18">
    <source>
        <dbReference type="PROSITE" id="PS50112"/>
    </source>
</evidence>
<dbReference type="Gene3D" id="3.30.565.10">
    <property type="entry name" value="Histidine kinase-like ATPase, C-terminal domain"/>
    <property type="match status" value="1"/>
</dbReference>
<dbReference type="PANTHER" id="PTHR42878:SF7">
    <property type="entry name" value="SENSOR HISTIDINE KINASE GLRK"/>
    <property type="match status" value="1"/>
</dbReference>
<keyword evidence="8" id="KW-0547">Nucleotide-binding</keyword>
<evidence type="ECO:0000256" key="8">
    <source>
        <dbReference type="ARBA" id="ARBA00022741"/>
    </source>
</evidence>
<feature type="transmembrane region" description="Helical" evidence="16">
    <location>
        <begin position="34"/>
        <end position="50"/>
    </location>
</feature>
<keyword evidence="12" id="KW-0902">Two-component regulatory system</keyword>